<evidence type="ECO:0000256" key="2">
    <source>
        <dbReference type="ARBA" id="ARBA00007459"/>
    </source>
</evidence>
<evidence type="ECO:0000256" key="3">
    <source>
        <dbReference type="ARBA" id="ARBA00022664"/>
    </source>
</evidence>
<feature type="non-terminal residue" evidence="7">
    <location>
        <position position="113"/>
    </location>
</feature>
<comment type="subcellular location">
    <subcellularLocation>
        <location evidence="1">Nucleus</location>
    </subcellularLocation>
</comment>
<evidence type="ECO:0000259" key="6">
    <source>
        <dbReference type="Pfam" id="PF05182"/>
    </source>
</evidence>
<dbReference type="GO" id="GO:0006397">
    <property type="term" value="P:mRNA processing"/>
    <property type="evidence" value="ECO:0007669"/>
    <property type="project" value="UniProtKB-KW"/>
</dbReference>
<sequence length="113" mass="12425">MDPPNEASAPESNKAEASTATTTTAPASNSVIAPATASSTEIVRKGGLSLDTVGQFNGQDIYDYDIDGADDKPWNRPGADITDYFNYGLNDTTWKIYCQRQKQIREDFQQKKK</sequence>
<dbReference type="PANTHER" id="PTHR13484:SF0">
    <property type="entry name" value="PRE-MRNA 3'-END-PROCESSING FACTOR FIP1"/>
    <property type="match status" value="1"/>
</dbReference>
<name>A0A4P9ZUM5_9FUNG</name>
<evidence type="ECO:0000313" key="7">
    <source>
        <dbReference type="EMBL" id="RKP37306.1"/>
    </source>
</evidence>
<evidence type="ECO:0000256" key="4">
    <source>
        <dbReference type="ARBA" id="ARBA00023242"/>
    </source>
</evidence>
<evidence type="ECO:0000256" key="5">
    <source>
        <dbReference type="SAM" id="MobiDB-lite"/>
    </source>
</evidence>
<dbReference type="InterPro" id="IPR007854">
    <property type="entry name" value="Fip1_dom"/>
</dbReference>
<dbReference type="GO" id="GO:0005847">
    <property type="term" value="C:mRNA cleavage and polyadenylation specificity factor complex"/>
    <property type="evidence" value="ECO:0007669"/>
    <property type="project" value="TreeGrafter"/>
</dbReference>
<evidence type="ECO:0000256" key="1">
    <source>
        <dbReference type="ARBA" id="ARBA00004123"/>
    </source>
</evidence>
<dbReference type="AlphaFoldDB" id="A0A4P9ZUM5"/>
<feature type="region of interest" description="Disordered" evidence="5">
    <location>
        <begin position="1"/>
        <end position="36"/>
    </location>
</feature>
<protein>
    <submittedName>
        <fullName evidence="7">Fip1 motif-domain-containing protein</fullName>
    </submittedName>
</protein>
<dbReference type="STRING" id="215637.A0A4P9ZUM5"/>
<feature type="domain" description="Pre-mRNA polyadenylation factor Fip1" evidence="6">
    <location>
        <begin position="63"/>
        <end position="105"/>
    </location>
</feature>
<dbReference type="InterPro" id="IPR051187">
    <property type="entry name" value="Pre-mRNA_3'-end_processing_reg"/>
</dbReference>
<dbReference type="Pfam" id="PF05182">
    <property type="entry name" value="Fip1"/>
    <property type="match status" value="1"/>
</dbReference>
<reference evidence="8" key="1">
    <citation type="journal article" date="2018" name="Nat. Microbiol.">
        <title>Leveraging single-cell genomics to expand the fungal tree of life.</title>
        <authorList>
            <person name="Ahrendt S.R."/>
            <person name="Quandt C.A."/>
            <person name="Ciobanu D."/>
            <person name="Clum A."/>
            <person name="Salamov A."/>
            <person name="Andreopoulos B."/>
            <person name="Cheng J.F."/>
            <person name="Woyke T."/>
            <person name="Pelin A."/>
            <person name="Henrissat B."/>
            <person name="Reynolds N.K."/>
            <person name="Benny G.L."/>
            <person name="Smith M.E."/>
            <person name="James T.Y."/>
            <person name="Grigoriev I.V."/>
        </authorList>
    </citation>
    <scope>NUCLEOTIDE SEQUENCE [LARGE SCALE GENOMIC DNA]</scope>
    <source>
        <strain evidence="8">RSA 468</strain>
    </source>
</reference>
<gene>
    <name evidence="7" type="ORF">BJ085DRAFT_21389</name>
</gene>
<keyword evidence="4" id="KW-0539">Nucleus</keyword>
<accession>A0A4P9ZUM5</accession>
<keyword evidence="3" id="KW-0507">mRNA processing</keyword>
<dbReference type="PANTHER" id="PTHR13484">
    <property type="entry name" value="FIP1-LIKE 1 PROTEIN"/>
    <property type="match status" value="1"/>
</dbReference>
<keyword evidence="8" id="KW-1185">Reference proteome</keyword>
<proteinExistence type="inferred from homology"/>
<dbReference type="Proteomes" id="UP000268162">
    <property type="component" value="Unassembled WGS sequence"/>
</dbReference>
<dbReference type="EMBL" id="ML002511">
    <property type="protein sequence ID" value="RKP37306.1"/>
    <property type="molecule type" value="Genomic_DNA"/>
</dbReference>
<evidence type="ECO:0000313" key="8">
    <source>
        <dbReference type="Proteomes" id="UP000268162"/>
    </source>
</evidence>
<comment type="similarity">
    <text evidence="2">Belongs to the FIP1 family.</text>
</comment>
<feature type="compositionally biased region" description="Low complexity" evidence="5">
    <location>
        <begin position="15"/>
        <end position="27"/>
    </location>
</feature>
<organism evidence="7 8">
    <name type="scientific">Dimargaris cristalligena</name>
    <dbReference type="NCBI Taxonomy" id="215637"/>
    <lineage>
        <taxon>Eukaryota</taxon>
        <taxon>Fungi</taxon>
        <taxon>Fungi incertae sedis</taxon>
        <taxon>Zoopagomycota</taxon>
        <taxon>Kickxellomycotina</taxon>
        <taxon>Dimargaritomycetes</taxon>
        <taxon>Dimargaritales</taxon>
        <taxon>Dimargaritaceae</taxon>
        <taxon>Dimargaris</taxon>
    </lineage>
</organism>